<sequence length="451" mass="50900">MTSNQKNILIDGYNLGLEKGTGVATYARNLSYEIHELGHKVSVLYGNRGSYNRDELLHEIAFFDGPVEQPRFLEIFERAKQAIRGPLSYSAKQVPITGKVVSRTFASRLPYFDAIYNSNEVFKNAQGAFWMWQRPVNIRMPEQPDLAHWTYPLPVAIKGRPNIYTMHDLVPLKLPYTTLDNKRRYLKLMRLLGRRADHIVTVSENSKRDLVELVGIPEEKITNTYQSVQIPAKYRDKPEEQVAREVEGVTGFPHKGYFLFWGSLEPKKNIGRMIESYLASQVETPLVIIGAQAWKAERELALLNEGRVEIWDNGSMAEIRGITGPERRRGARKHIIRLDYVPFSLLVSLIRGAKAALFPSLYEGFGLPALEAMLLGTPVICSNTSSLPEVVGDAAMTVDPYDPQALTAAIRAIDADGGLREDLARRGMVQAAEYSPANYRDRLQAVYSRFL</sequence>
<keyword evidence="5" id="KW-1185">Reference proteome</keyword>
<evidence type="ECO:0000313" key="4">
    <source>
        <dbReference type="EMBL" id="QPC97726.1"/>
    </source>
</evidence>
<dbReference type="Gene3D" id="3.40.50.2000">
    <property type="entry name" value="Glycogen Phosphorylase B"/>
    <property type="match status" value="2"/>
</dbReference>
<dbReference type="PANTHER" id="PTHR46401:SF2">
    <property type="entry name" value="GLYCOSYLTRANSFERASE WBBK-RELATED"/>
    <property type="match status" value="1"/>
</dbReference>
<name>A0A7S8IUG9_9SPHN</name>
<feature type="domain" description="Glycosyltransferase subfamily 4-like N-terminal" evidence="3">
    <location>
        <begin position="123"/>
        <end position="222"/>
    </location>
</feature>
<organism evidence="4 5">
    <name type="scientific">Qipengyuania soli</name>
    <dbReference type="NCBI Taxonomy" id="2782568"/>
    <lineage>
        <taxon>Bacteria</taxon>
        <taxon>Pseudomonadati</taxon>
        <taxon>Pseudomonadota</taxon>
        <taxon>Alphaproteobacteria</taxon>
        <taxon>Sphingomonadales</taxon>
        <taxon>Erythrobacteraceae</taxon>
        <taxon>Qipengyuania</taxon>
    </lineage>
</organism>
<dbReference type="AlphaFoldDB" id="A0A7S8IUG9"/>
<proteinExistence type="predicted"/>
<keyword evidence="1 4" id="KW-0808">Transferase</keyword>
<dbReference type="KEGG" id="qso:IRL76_07335"/>
<dbReference type="CDD" id="cd03809">
    <property type="entry name" value="GT4_MtfB-like"/>
    <property type="match status" value="1"/>
</dbReference>
<evidence type="ECO:0000259" key="2">
    <source>
        <dbReference type="Pfam" id="PF00534"/>
    </source>
</evidence>
<evidence type="ECO:0000256" key="1">
    <source>
        <dbReference type="ARBA" id="ARBA00022679"/>
    </source>
</evidence>
<protein>
    <submittedName>
        <fullName evidence="4">Glycosyltransferase family 4 protein</fullName>
    </submittedName>
</protein>
<evidence type="ECO:0000313" key="5">
    <source>
        <dbReference type="Proteomes" id="UP000594459"/>
    </source>
</evidence>
<dbReference type="PANTHER" id="PTHR46401">
    <property type="entry name" value="GLYCOSYLTRANSFERASE WBBK-RELATED"/>
    <property type="match status" value="1"/>
</dbReference>
<dbReference type="Pfam" id="PF13439">
    <property type="entry name" value="Glyco_transf_4"/>
    <property type="match status" value="1"/>
</dbReference>
<dbReference type="EMBL" id="CP064654">
    <property type="protein sequence ID" value="QPC97726.1"/>
    <property type="molecule type" value="Genomic_DNA"/>
</dbReference>
<evidence type="ECO:0000259" key="3">
    <source>
        <dbReference type="Pfam" id="PF13439"/>
    </source>
</evidence>
<gene>
    <name evidence="4" type="ORF">IRL76_07335</name>
</gene>
<dbReference type="InterPro" id="IPR028098">
    <property type="entry name" value="Glyco_trans_4-like_N"/>
</dbReference>
<accession>A0A7S8IUG9</accession>
<dbReference type="GO" id="GO:0009103">
    <property type="term" value="P:lipopolysaccharide biosynthetic process"/>
    <property type="evidence" value="ECO:0007669"/>
    <property type="project" value="TreeGrafter"/>
</dbReference>
<feature type="domain" description="Glycosyl transferase family 1" evidence="2">
    <location>
        <begin position="329"/>
        <end position="427"/>
    </location>
</feature>
<dbReference type="Pfam" id="PF00534">
    <property type="entry name" value="Glycos_transf_1"/>
    <property type="match status" value="1"/>
</dbReference>
<dbReference type="RefSeq" id="WP_200980738.1">
    <property type="nucleotide sequence ID" value="NZ_CP064654.1"/>
</dbReference>
<dbReference type="InterPro" id="IPR001296">
    <property type="entry name" value="Glyco_trans_1"/>
</dbReference>
<dbReference type="Proteomes" id="UP000594459">
    <property type="component" value="Chromosome"/>
</dbReference>
<dbReference type="SUPFAM" id="SSF53756">
    <property type="entry name" value="UDP-Glycosyltransferase/glycogen phosphorylase"/>
    <property type="match status" value="1"/>
</dbReference>
<dbReference type="GO" id="GO:0016757">
    <property type="term" value="F:glycosyltransferase activity"/>
    <property type="evidence" value="ECO:0007669"/>
    <property type="project" value="InterPro"/>
</dbReference>
<reference evidence="4 5" key="1">
    <citation type="submission" date="2020-11" db="EMBL/GenBank/DDBJ databases">
        <title>The genome sequence of Erythrobacter sp. 6D36.</title>
        <authorList>
            <person name="Liu Y."/>
        </authorList>
    </citation>
    <scope>NUCLEOTIDE SEQUENCE [LARGE SCALE GENOMIC DNA]</scope>
    <source>
        <strain evidence="4 5">6D36</strain>
    </source>
</reference>